<dbReference type="EMBL" id="JAVHNS010000003">
    <property type="protein sequence ID" value="KAK6360962.1"/>
    <property type="molecule type" value="Genomic_DNA"/>
</dbReference>
<proteinExistence type="predicted"/>
<gene>
    <name evidence="3" type="ORF">TWF730_007077</name>
</gene>
<keyword evidence="2" id="KW-1133">Transmembrane helix</keyword>
<evidence type="ECO:0000313" key="3">
    <source>
        <dbReference type="EMBL" id="KAK6360962.1"/>
    </source>
</evidence>
<dbReference type="AlphaFoldDB" id="A0AAV9VHM2"/>
<dbReference type="Proteomes" id="UP001373714">
    <property type="component" value="Unassembled WGS sequence"/>
</dbReference>
<keyword evidence="2" id="KW-0472">Membrane</keyword>
<feature type="region of interest" description="Disordered" evidence="1">
    <location>
        <begin position="1"/>
        <end position="48"/>
    </location>
</feature>
<evidence type="ECO:0000256" key="1">
    <source>
        <dbReference type="SAM" id="MobiDB-lite"/>
    </source>
</evidence>
<protein>
    <submittedName>
        <fullName evidence="3">Uncharacterized protein</fullName>
    </submittedName>
</protein>
<evidence type="ECO:0000256" key="2">
    <source>
        <dbReference type="SAM" id="Phobius"/>
    </source>
</evidence>
<sequence length="247" mass="27747">MASHEHDDLPTGPAPVISSPRSSIGVMSPPPAYAPDDSPPDGRSRRPAELFDVEDGDQMKFHRWHFMLTTADIRVFTAVTCLHLVCKVWWLICILVGVFTPVPYTPAPFNSPARQEPIVRERPPPYNPGQSHRNIITQTLRKAPVARVLGDHNSCLRMAIAAIVITLCISLVKVGMLRRMKTKERYNKGLDRILNGDLGDKGKLLLGSWWERYVQAAHWVGAVDEILGLVLTVSFMGRPNWKMPEQR</sequence>
<feature type="transmembrane region" description="Helical" evidence="2">
    <location>
        <begin position="156"/>
        <end position="176"/>
    </location>
</feature>
<keyword evidence="4" id="KW-1185">Reference proteome</keyword>
<evidence type="ECO:0000313" key="4">
    <source>
        <dbReference type="Proteomes" id="UP001373714"/>
    </source>
</evidence>
<accession>A0AAV9VHM2</accession>
<feature type="transmembrane region" description="Helical" evidence="2">
    <location>
        <begin position="75"/>
        <end position="99"/>
    </location>
</feature>
<name>A0AAV9VHM2_9PEZI</name>
<reference evidence="3 4" key="1">
    <citation type="submission" date="2019-10" db="EMBL/GenBank/DDBJ databases">
        <authorList>
            <person name="Palmer J.M."/>
        </authorList>
    </citation>
    <scope>NUCLEOTIDE SEQUENCE [LARGE SCALE GENOMIC DNA]</scope>
    <source>
        <strain evidence="3 4">TWF730</strain>
    </source>
</reference>
<organism evidence="3 4">
    <name type="scientific">Orbilia blumenaviensis</name>
    <dbReference type="NCBI Taxonomy" id="1796055"/>
    <lineage>
        <taxon>Eukaryota</taxon>
        <taxon>Fungi</taxon>
        <taxon>Dikarya</taxon>
        <taxon>Ascomycota</taxon>
        <taxon>Pezizomycotina</taxon>
        <taxon>Orbiliomycetes</taxon>
        <taxon>Orbiliales</taxon>
        <taxon>Orbiliaceae</taxon>
        <taxon>Orbilia</taxon>
    </lineage>
</organism>
<keyword evidence="2" id="KW-0812">Transmembrane</keyword>
<comment type="caution">
    <text evidence="3">The sequence shown here is derived from an EMBL/GenBank/DDBJ whole genome shotgun (WGS) entry which is preliminary data.</text>
</comment>
<feature type="region of interest" description="Disordered" evidence="1">
    <location>
        <begin position="112"/>
        <end position="132"/>
    </location>
</feature>